<dbReference type="InterPro" id="IPR000719">
    <property type="entry name" value="Prot_kinase_dom"/>
</dbReference>
<keyword evidence="2" id="KW-0418">Kinase</keyword>
<dbReference type="GO" id="GO:1990604">
    <property type="term" value="C:IRE1-TRAF2-ASK1 complex"/>
    <property type="evidence" value="ECO:0007669"/>
    <property type="project" value="TreeGrafter"/>
</dbReference>
<comment type="caution">
    <text evidence="2">The sequence shown here is derived from an EMBL/GenBank/DDBJ whole genome shotgun (WGS) entry which is preliminary data.</text>
</comment>
<dbReference type="PANTHER" id="PTHR13954:SF6">
    <property type="entry name" value="NON-SPECIFIC SERINE_THREONINE PROTEIN KINASE"/>
    <property type="match status" value="1"/>
</dbReference>
<dbReference type="InterPro" id="IPR008266">
    <property type="entry name" value="Tyr_kinase_AS"/>
</dbReference>
<dbReference type="GO" id="GO:0004521">
    <property type="term" value="F:RNA endonuclease activity"/>
    <property type="evidence" value="ECO:0007669"/>
    <property type="project" value="InterPro"/>
</dbReference>
<dbReference type="GO" id="GO:0051082">
    <property type="term" value="F:unfolded protein binding"/>
    <property type="evidence" value="ECO:0007669"/>
    <property type="project" value="TreeGrafter"/>
</dbReference>
<dbReference type="OrthoDB" id="4062651at2759"/>
<evidence type="ECO:0000313" key="3">
    <source>
        <dbReference type="Proteomes" id="UP000247409"/>
    </source>
</evidence>
<dbReference type="Pfam" id="PF00069">
    <property type="entry name" value="Pkinase"/>
    <property type="match status" value="1"/>
</dbReference>
<dbReference type="Gene3D" id="1.10.510.10">
    <property type="entry name" value="Transferase(Phosphotransferase) domain 1"/>
    <property type="match status" value="1"/>
</dbReference>
<dbReference type="GO" id="GO:0004674">
    <property type="term" value="F:protein serine/threonine kinase activity"/>
    <property type="evidence" value="ECO:0007669"/>
    <property type="project" value="InterPro"/>
</dbReference>
<proteinExistence type="predicted"/>
<dbReference type="Proteomes" id="UP000247409">
    <property type="component" value="Unassembled WGS sequence"/>
</dbReference>
<dbReference type="PANTHER" id="PTHR13954">
    <property type="entry name" value="IRE1-RELATED"/>
    <property type="match status" value="1"/>
</dbReference>
<protein>
    <submittedName>
        <fullName evidence="2">Serine/threonine-protein kinase shk2</fullName>
    </submittedName>
</protein>
<reference evidence="2 3" key="1">
    <citation type="journal article" date="2018" name="Mol. Biol. Evol.">
        <title>Analysis of the draft genome of the red seaweed Gracilariopsis chorda provides insights into genome size evolution in Rhodophyta.</title>
        <authorList>
            <person name="Lee J."/>
            <person name="Yang E.C."/>
            <person name="Graf L."/>
            <person name="Yang J.H."/>
            <person name="Qiu H."/>
            <person name="Zel Zion U."/>
            <person name="Chan C.X."/>
            <person name="Stephens T.G."/>
            <person name="Weber A.P.M."/>
            <person name="Boo G.H."/>
            <person name="Boo S.M."/>
            <person name="Kim K.M."/>
            <person name="Shin Y."/>
            <person name="Jung M."/>
            <person name="Lee S.J."/>
            <person name="Yim H.S."/>
            <person name="Lee J.H."/>
            <person name="Bhattacharya D."/>
            <person name="Yoon H.S."/>
        </authorList>
    </citation>
    <scope>NUCLEOTIDE SEQUENCE [LARGE SCALE GENOMIC DNA]</scope>
    <source>
        <strain evidence="2 3">SKKU-2015</strain>
        <tissue evidence="2">Whole body</tissue>
    </source>
</reference>
<dbReference type="AlphaFoldDB" id="A0A2V3IBS4"/>
<organism evidence="2 3">
    <name type="scientific">Gracilariopsis chorda</name>
    <dbReference type="NCBI Taxonomy" id="448386"/>
    <lineage>
        <taxon>Eukaryota</taxon>
        <taxon>Rhodophyta</taxon>
        <taxon>Florideophyceae</taxon>
        <taxon>Rhodymeniophycidae</taxon>
        <taxon>Gracilariales</taxon>
        <taxon>Gracilariaceae</taxon>
        <taxon>Gracilariopsis</taxon>
    </lineage>
</organism>
<dbReference type="InterPro" id="IPR011009">
    <property type="entry name" value="Kinase-like_dom_sf"/>
</dbReference>
<feature type="domain" description="Protein kinase" evidence="1">
    <location>
        <begin position="63"/>
        <end position="261"/>
    </location>
</feature>
<name>A0A2V3IBS4_9FLOR</name>
<accession>A0A2V3IBS4</accession>
<keyword evidence="3" id="KW-1185">Reference proteome</keyword>
<dbReference type="STRING" id="448386.A0A2V3IBS4"/>
<dbReference type="SUPFAM" id="SSF56112">
    <property type="entry name" value="Protein kinase-like (PK-like)"/>
    <property type="match status" value="1"/>
</dbReference>
<dbReference type="SMART" id="SM00220">
    <property type="entry name" value="S_TKc"/>
    <property type="match status" value="1"/>
</dbReference>
<sequence>MKLLKTEFIYELGEEGVVKFSFTAVLYTDQEKVFVTTIPRRVYDSDLQSLDLHTLNGREIDRNDIYPRFDVESFTNVSVSPRDKVYIKRPNVMMYTCKESEEDTQLWKVMREEAKVCEILRKSPHPNIAKYLGCEVKDGYIVGLCFERYSETLRERVDGCPRKVDRAFCIQSVKKGIQHLHALGFCHNDISPDNVMFDGCNTPVLIDFDSCRREGEPLGSKTGTLGFSRTGVVTSEVENDIFALQKLEEYLNVINDPCGKQ</sequence>
<gene>
    <name evidence="2" type="ORF">BWQ96_10749</name>
</gene>
<dbReference type="PROSITE" id="PS50011">
    <property type="entry name" value="PROTEIN_KINASE_DOM"/>
    <property type="match status" value="1"/>
</dbReference>
<dbReference type="GO" id="GO:0005524">
    <property type="term" value="F:ATP binding"/>
    <property type="evidence" value="ECO:0007669"/>
    <property type="project" value="InterPro"/>
</dbReference>
<dbReference type="EMBL" id="NBIV01000728">
    <property type="protein sequence ID" value="PXF39555.1"/>
    <property type="molecule type" value="Genomic_DNA"/>
</dbReference>
<dbReference type="PROSITE" id="PS00109">
    <property type="entry name" value="PROTEIN_KINASE_TYR"/>
    <property type="match status" value="1"/>
</dbReference>
<evidence type="ECO:0000313" key="2">
    <source>
        <dbReference type="EMBL" id="PXF39555.1"/>
    </source>
</evidence>
<dbReference type="GO" id="GO:0036498">
    <property type="term" value="P:IRE1-mediated unfolded protein response"/>
    <property type="evidence" value="ECO:0007669"/>
    <property type="project" value="TreeGrafter"/>
</dbReference>
<keyword evidence="2" id="KW-0808">Transferase</keyword>
<evidence type="ECO:0000259" key="1">
    <source>
        <dbReference type="PROSITE" id="PS50011"/>
    </source>
</evidence>
<dbReference type="InterPro" id="IPR045133">
    <property type="entry name" value="IRE1/2-like"/>
</dbReference>